<feature type="domain" description="NAD(P)-binding" evidence="4">
    <location>
        <begin position="5"/>
        <end position="308"/>
    </location>
</feature>
<evidence type="ECO:0000259" key="4">
    <source>
        <dbReference type="Pfam" id="PF16363"/>
    </source>
</evidence>
<dbReference type="Gene3D" id="3.40.50.720">
    <property type="entry name" value="NAD(P)-binding Rossmann-like Domain"/>
    <property type="match status" value="1"/>
</dbReference>
<dbReference type="Gene3D" id="3.90.25.10">
    <property type="entry name" value="UDP-galactose 4-epimerase, domain 1"/>
    <property type="match status" value="1"/>
</dbReference>
<comment type="cofactor">
    <cofactor evidence="1">
        <name>NAD(+)</name>
        <dbReference type="ChEBI" id="CHEBI:57540"/>
    </cofactor>
</comment>
<accession>A0A7J2U1W6</accession>
<sequence length="340" mass="38956">MRVAVLGGAGFMGSNFVRYLIKGFGDVEALVYDKLTYAGRLENLHDVLQSPRLRFVRGDICSEDLLEHVLREFQPDIVVNFAAETHVDRSINDPAPFLRTNVFGVFTVLEVLRRVEAVKRFVHISTDEVYGDLYGVDGVADEAWPLNPSSPYSASKASGELLVKAYGRTYGLKHIVVRPSNNYGPYQHPEKLIPRTVIRLLLGKPATIYGDGSQVRDWLYVEDFCKALYTVAVMGRDNEVYNICPNQFATVRQIVEMIVEIMGRDKSRDIVFVGGRPGEDRRYAMRCDKVGELGWKPETALDQGLRKTVEWYTNNEWWWRPLLDEYVLRDEPWRSKVNNR</sequence>
<gene>
    <name evidence="5" type="primary">rfbB</name>
    <name evidence="5" type="ORF">ENO26_04630</name>
</gene>
<dbReference type="CDD" id="cd05246">
    <property type="entry name" value="dTDP_GD_SDR_e"/>
    <property type="match status" value="1"/>
</dbReference>
<dbReference type="FunFam" id="3.40.50.720:FF:000304">
    <property type="entry name" value="UDP-glucose 4,6-dehydratase"/>
    <property type="match status" value="1"/>
</dbReference>
<dbReference type="GO" id="GO:0009225">
    <property type="term" value="P:nucleotide-sugar metabolic process"/>
    <property type="evidence" value="ECO:0007669"/>
    <property type="project" value="InterPro"/>
</dbReference>
<evidence type="ECO:0000256" key="2">
    <source>
        <dbReference type="ARBA" id="ARBA00023027"/>
    </source>
</evidence>
<dbReference type="PANTHER" id="PTHR43000">
    <property type="entry name" value="DTDP-D-GLUCOSE 4,6-DEHYDRATASE-RELATED"/>
    <property type="match status" value="1"/>
</dbReference>
<dbReference type="InterPro" id="IPR036291">
    <property type="entry name" value="NAD(P)-bd_dom_sf"/>
</dbReference>
<dbReference type="NCBIfam" id="TIGR01181">
    <property type="entry name" value="dTDP_gluc_dehyt"/>
    <property type="match status" value="1"/>
</dbReference>
<comment type="caution">
    <text evidence="5">The sequence shown here is derived from an EMBL/GenBank/DDBJ whole genome shotgun (WGS) entry which is preliminary data.</text>
</comment>
<organism evidence="5">
    <name type="scientific">Ignisphaera aggregans</name>
    <dbReference type="NCBI Taxonomy" id="334771"/>
    <lineage>
        <taxon>Archaea</taxon>
        <taxon>Thermoproteota</taxon>
        <taxon>Thermoprotei</taxon>
        <taxon>Desulfurococcales</taxon>
        <taxon>Desulfurococcaceae</taxon>
        <taxon>Ignisphaera</taxon>
    </lineage>
</organism>
<keyword evidence="2" id="KW-0520">NAD</keyword>
<reference evidence="5" key="1">
    <citation type="journal article" date="2020" name="mSystems">
        <title>Genome- and Community-Level Interaction Insights into Carbon Utilization and Element Cycling Functions of Hydrothermarchaeota in Hydrothermal Sediment.</title>
        <authorList>
            <person name="Zhou Z."/>
            <person name="Liu Y."/>
            <person name="Xu W."/>
            <person name="Pan J."/>
            <person name="Luo Z.H."/>
            <person name="Li M."/>
        </authorList>
    </citation>
    <scope>NUCLEOTIDE SEQUENCE [LARGE SCALE GENOMIC DNA]</scope>
    <source>
        <strain evidence="5">SpSt-125</strain>
    </source>
</reference>
<dbReference type="InterPro" id="IPR016040">
    <property type="entry name" value="NAD(P)-bd_dom"/>
</dbReference>
<dbReference type="InterPro" id="IPR005888">
    <property type="entry name" value="dTDP_Gluc_deHydtase"/>
</dbReference>
<protein>
    <submittedName>
        <fullName evidence="5">dTDP-glucose 4,6-dehydratase</fullName>
        <ecNumber evidence="5">4.2.1.46</ecNumber>
    </submittedName>
</protein>
<keyword evidence="3 5" id="KW-0456">Lyase</keyword>
<dbReference type="EMBL" id="DSEU01000031">
    <property type="protein sequence ID" value="HEM66840.1"/>
    <property type="molecule type" value="Genomic_DNA"/>
</dbReference>
<evidence type="ECO:0000256" key="1">
    <source>
        <dbReference type="ARBA" id="ARBA00001911"/>
    </source>
</evidence>
<dbReference type="GO" id="GO:0008460">
    <property type="term" value="F:dTDP-glucose 4,6-dehydratase activity"/>
    <property type="evidence" value="ECO:0007669"/>
    <property type="project" value="UniProtKB-EC"/>
</dbReference>
<dbReference type="AlphaFoldDB" id="A0A7J2U1W6"/>
<name>A0A7J2U1W6_9CREN</name>
<dbReference type="EC" id="4.2.1.46" evidence="5"/>
<dbReference type="Pfam" id="PF16363">
    <property type="entry name" value="GDP_Man_Dehyd"/>
    <property type="match status" value="1"/>
</dbReference>
<dbReference type="SUPFAM" id="SSF51735">
    <property type="entry name" value="NAD(P)-binding Rossmann-fold domains"/>
    <property type="match status" value="1"/>
</dbReference>
<proteinExistence type="predicted"/>
<evidence type="ECO:0000313" key="5">
    <source>
        <dbReference type="EMBL" id="HEM66840.1"/>
    </source>
</evidence>
<evidence type="ECO:0000256" key="3">
    <source>
        <dbReference type="ARBA" id="ARBA00023239"/>
    </source>
</evidence>